<comment type="subcellular location">
    <subcellularLocation>
        <location evidence="1">Cell membrane</location>
        <topology evidence="1">Multi-pass membrane protein</topology>
    </subcellularLocation>
</comment>
<comment type="function">
    <text evidence="11">Mediates influx of magnesium ions. Alternates between open and closed states. Activated by low cytoplasmic Mg(2+) levels. Inactive when cytoplasmic Mg(2+) levels are high.</text>
</comment>
<comment type="similarity">
    <text evidence="2">Belongs to the CorA metal ion transporter (MIT) (TC 1.A.35) family.</text>
</comment>
<organism evidence="13 14">
    <name type="scientific">Pseudomonas caspiana</name>
    <dbReference type="NCBI Taxonomy" id="1451454"/>
    <lineage>
        <taxon>Bacteria</taxon>
        <taxon>Pseudomonadati</taxon>
        <taxon>Pseudomonadota</taxon>
        <taxon>Gammaproteobacteria</taxon>
        <taxon>Pseudomonadales</taxon>
        <taxon>Pseudomonadaceae</taxon>
        <taxon>Pseudomonas</taxon>
    </lineage>
</organism>
<dbReference type="PANTHER" id="PTHR46494:SF1">
    <property type="entry name" value="CORA FAMILY METAL ION TRANSPORTER (EUROFUNG)"/>
    <property type="match status" value="1"/>
</dbReference>
<reference evidence="13 14" key="1">
    <citation type="journal article" date="2017" name="Syst. Appl. Microbiol.">
        <title>Pseudomonas caspiana sp. nov., a citrus pathogen in the Pseudomonas syringae phylogenetic group.</title>
        <authorList>
            <person name="Busquets A."/>
            <person name="Gomila M."/>
            <person name="Beiki F."/>
            <person name="Mulet M."/>
            <person name="Rahimian H."/>
            <person name="Garcia-Valdes E."/>
            <person name="Lalucat J."/>
        </authorList>
    </citation>
    <scope>NUCLEOTIDE SEQUENCE [LARGE SCALE GENOMIC DNA]</scope>
    <source>
        <strain evidence="13 14">FBF102</strain>
    </source>
</reference>
<dbReference type="AlphaFoldDB" id="A0A1Y3P1K2"/>
<proteinExistence type="inferred from homology"/>
<dbReference type="SUPFAM" id="SSF144083">
    <property type="entry name" value="Magnesium transport protein CorA, transmembrane region"/>
    <property type="match status" value="1"/>
</dbReference>
<name>A0A1Y3P1K2_9PSED</name>
<dbReference type="Gene3D" id="3.30.460.20">
    <property type="entry name" value="CorA soluble domain-like"/>
    <property type="match status" value="1"/>
</dbReference>
<evidence type="ECO:0000313" key="14">
    <source>
        <dbReference type="Proteomes" id="UP000195440"/>
    </source>
</evidence>
<protein>
    <submittedName>
        <fullName evidence="13">Magnesium transporter</fullName>
    </submittedName>
</protein>
<dbReference type="GO" id="GO:0015087">
    <property type="term" value="F:cobalt ion transmembrane transporter activity"/>
    <property type="evidence" value="ECO:0007669"/>
    <property type="project" value="TreeGrafter"/>
</dbReference>
<dbReference type="GO" id="GO:0000287">
    <property type="term" value="F:magnesium ion binding"/>
    <property type="evidence" value="ECO:0007669"/>
    <property type="project" value="TreeGrafter"/>
</dbReference>
<dbReference type="GO" id="GO:0015095">
    <property type="term" value="F:magnesium ion transmembrane transporter activity"/>
    <property type="evidence" value="ECO:0007669"/>
    <property type="project" value="TreeGrafter"/>
</dbReference>
<feature type="transmembrane region" description="Helical" evidence="12">
    <location>
        <begin position="297"/>
        <end position="317"/>
    </location>
</feature>
<keyword evidence="14" id="KW-1185">Reference proteome</keyword>
<dbReference type="SUPFAM" id="SSF143865">
    <property type="entry name" value="CorA soluble domain-like"/>
    <property type="match status" value="1"/>
</dbReference>
<keyword evidence="6" id="KW-0460">Magnesium</keyword>
<dbReference type="Proteomes" id="UP000195440">
    <property type="component" value="Unassembled WGS sequence"/>
</dbReference>
<dbReference type="GO" id="GO:0050897">
    <property type="term" value="F:cobalt ion binding"/>
    <property type="evidence" value="ECO:0007669"/>
    <property type="project" value="TreeGrafter"/>
</dbReference>
<keyword evidence="4" id="KW-1003">Cell membrane</keyword>
<comment type="caution">
    <text evidence="13">The sequence shown here is derived from an EMBL/GenBank/DDBJ whole genome shotgun (WGS) entry which is preliminary data.</text>
</comment>
<dbReference type="Gene3D" id="1.20.58.340">
    <property type="entry name" value="Magnesium transport protein CorA, transmembrane region"/>
    <property type="match status" value="2"/>
</dbReference>
<dbReference type="FunFam" id="1.20.58.340:FF:000004">
    <property type="entry name" value="Magnesium transport protein CorA"/>
    <property type="match status" value="1"/>
</dbReference>
<dbReference type="Pfam" id="PF01544">
    <property type="entry name" value="CorA"/>
    <property type="match status" value="1"/>
</dbReference>
<dbReference type="PANTHER" id="PTHR46494">
    <property type="entry name" value="CORA FAMILY METAL ION TRANSPORTER (EUROFUNG)"/>
    <property type="match status" value="1"/>
</dbReference>
<evidence type="ECO:0000313" key="13">
    <source>
        <dbReference type="EMBL" id="OUM73708.1"/>
    </source>
</evidence>
<dbReference type="OrthoDB" id="9803416at2"/>
<evidence type="ECO:0000256" key="4">
    <source>
        <dbReference type="ARBA" id="ARBA00022475"/>
    </source>
</evidence>
<evidence type="ECO:0000256" key="3">
    <source>
        <dbReference type="ARBA" id="ARBA00022448"/>
    </source>
</evidence>
<comment type="catalytic activity">
    <reaction evidence="10">
        <text>Mg(2+)(in) = Mg(2+)(out)</text>
        <dbReference type="Rhea" id="RHEA:29827"/>
        <dbReference type="ChEBI" id="CHEBI:18420"/>
    </reaction>
</comment>
<dbReference type="InterPro" id="IPR002523">
    <property type="entry name" value="MgTranspt_CorA/ZnTranspt_ZntB"/>
</dbReference>
<keyword evidence="5 12" id="KW-0812">Transmembrane</keyword>
<dbReference type="CDD" id="cd12830">
    <property type="entry name" value="MtCorA-like"/>
    <property type="match status" value="1"/>
</dbReference>
<dbReference type="EMBL" id="LOHF01000008">
    <property type="protein sequence ID" value="OUM73708.1"/>
    <property type="molecule type" value="Genomic_DNA"/>
</dbReference>
<accession>A0A1Y3P1K2</accession>
<sequence>MGRVVAAAVYSAGKKVTNISLEEGAAWAAKPGHFVWIGLEQPSAAELASLKEQFNLHELALEDALEVHSRPKLETFGDALFIVTYAPVRANGKLEFIETHIFAGKGYIITSRNGHSKSYGLVRQRCEARPLLLEHGEDFVLYALLDFVTENYQPVTEAIHCELEELEHNVLNGALKESDIQRIHSLRRDLLRLWRYVAPMVEVGEELQKLNFPFIDKNMRPYFRDVEIHVKRQMEDLGNLRDIASQTIEIGLLLESSRQSIVQRKFAAYAAILAVPTAIAGIYGMNFENMPELTWHYGYYVVLGTIATVCGGLFASFKRSGWL</sequence>
<evidence type="ECO:0000256" key="8">
    <source>
        <dbReference type="ARBA" id="ARBA00023065"/>
    </source>
</evidence>
<dbReference type="GO" id="GO:0005886">
    <property type="term" value="C:plasma membrane"/>
    <property type="evidence" value="ECO:0007669"/>
    <property type="project" value="UniProtKB-SubCell"/>
</dbReference>
<evidence type="ECO:0000256" key="10">
    <source>
        <dbReference type="ARBA" id="ARBA00034269"/>
    </source>
</evidence>
<evidence type="ECO:0000256" key="9">
    <source>
        <dbReference type="ARBA" id="ARBA00023136"/>
    </source>
</evidence>
<dbReference type="InterPro" id="IPR045861">
    <property type="entry name" value="CorA_cytoplasmic_dom"/>
</dbReference>
<keyword evidence="8" id="KW-0406">Ion transport</keyword>
<gene>
    <name evidence="13" type="ORF">AUC60_11565</name>
</gene>
<evidence type="ECO:0000256" key="5">
    <source>
        <dbReference type="ARBA" id="ARBA00022692"/>
    </source>
</evidence>
<evidence type="ECO:0000256" key="7">
    <source>
        <dbReference type="ARBA" id="ARBA00022989"/>
    </source>
</evidence>
<evidence type="ECO:0000256" key="6">
    <source>
        <dbReference type="ARBA" id="ARBA00022842"/>
    </source>
</evidence>
<keyword evidence="9 12" id="KW-0472">Membrane</keyword>
<dbReference type="RefSeq" id="WP_087267052.1">
    <property type="nucleotide sequence ID" value="NZ_CP167995.1"/>
</dbReference>
<evidence type="ECO:0000256" key="11">
    <source>
        <dbReference type="ARBA" id="ARBA00045497"/>
    </source>
</evidence>
<evidence type="ECO:0000256" key="12">
    <source>
        <dbReference type="SAM" id="Phobius"/>
    </source>
</evidence>
<evidence type="ECO:0000256" key="2">
    <source>
        <dbReference type="ARBA" id="ARBA00009765"/>
    </source>
</evidence>
<dbReference type="InterPro" id="IPR045863">
    <property type="entry name" value="CorA_TM1_TM2"/>
</dbReference>
<keyword evidence="7 12" id="KW-1133">Transmembrane helix</keyword>
<evidence type="ECO:0000256" key="1">
    <source>
        <dbReference type="ARBA" id="ARBA00004651"/>
    </source>
</evidence>
<keyword evidence="3" id="KW-0813">Transport</keyword>
<feature type="transmembrane region" description="Helical" evidence="12">
    <location>
        <begin position="266"/>
        <end position="285"/>
    </location>
</feature>